<keyword evidence="1" id="KW-0694">RNA-binding</keyword>
<accession>A0A7N2LAF0</accession>
<feature type="domain" description="RRM" evidence="2">
    <location>
        <begin position="83"/>
        <end position="166"/>
    </location>
</feature>
<dbReference type="InterPro" id="IPR039539">
    <property type="entry name" value="Ras_GTPase_bind_prot"/>
</dbReference>
<dbReference type="SMART" id="SM00360">
    <property type="entry name" value="RRM"/>
    <property type="match status" value="1"/>
</dbReference>
<reference evidence="3" key="2">
    <citation type="submission" date="2021-01" db="UniProtKB">
        <authorList>
            <consortium name="EnsemblPlants"/>
        </authorList>
    </citation>
    <scope>IDENTIFICATION</scope>
</reference>
<dbReference type="Pfam" id="PF00076">
    <property type="entry name" value="RRM_1"/>
    <property type="match status" value="1"/>
</dbReference>
<dbReference type="Gramene" id="QL03p068462:mrna">
    <property type="protein sequence ID" value="QL03p068462:mrna"/>
    <property type="gene ID" value="QL03p068462"/>
</dbReference>
<dbReference type="InterPro" id="IPR012677">
    <property type="entry name" value="Nucleotide-bd_a/b_plait_sf"/>
</dbReference>
<reference evidence="3 4" key="1">
    <citation type="journal article" date="2016" name="G3 (Bethesda)">
        <title>First Draft Assembly and Annotation of the Genome of a California Endemic Oak Quercus lobata Nee (Fagaceae).</title>
        <authorList>
            <person name="Sork V.L."/>
            <person name="Fitz-Gibbon S.T."/>
            <person name="Puiu D."/>
            <person name="Crepeau M."/>
            <person name="Gugger P.F."/>
            <person name="Sherman R."/>
            <person name="Stevens K."/>
            <person name="Langley C.H."/>
            <person name="Pellegrini M."/>
            <person name="Salzberg S.L."/>
        </authorList>
    </citation>
    <scope>NUCLEOTIDE SEQUENCE [LARGE SCALE GENOMIC DNA]</scope>
    <source>
        <strain evidence="3 4">cv. SW786</strain>
    </source>
</reference>
<dbReference type="Gene3D" id="3.30.70.330">
    <property type="match status" value="1"/>
</dbReference>
<dbReference type="GO" id="GO:0005829">
    <property type="term" value="C:cytosol"/>
    <property type="evidence" value="ECO:0007669"/>
    <property type="project" value="TreeGrafter"/>
</dbReference>
<name>A0A7N2LAF0_QUELO</name>
<dbReference type="PANTHER" id="PTHR10693:SF45">
    <property type="entry name" value="NUCLEAR TRANSPORT FACTOR 2 (NTF2) FAMILY PROTEIN WITH RNA BINDING (RRM-RBD-RNP MOTIFS) DOMAIN-CONTAINING PROTEIN"/>
    <property type="match status" value="1"/>
</dbReference>
<keyword evidence="4" id="KW-1185">Reference proteome</keyword>
<dbReference type="EnsemblPlants" id="QL03p068462:mrna">
    <property type="protein sequence ID" value="QL03p068462:mrna"/>
    <property type="gene ID" value="QL03p068462"/>
</dbReference>
<dbReference type="EMBL" id="LRBV02000003">
    <property type="status" value="NOT_ANNOTATED_CDS"/>
    <property type="molecule type" value="Genomic_DNA"/>
</dbReference>
<dbReference type="InterPro" id="IPR000504">
    <property type="entry name" value="RRM_dom"/>
</dbReference>
<dbReference type="Proteomes" id="UP000594261">
    <property type="component" value="Chromosome 3"/>
</dbReference>
<organism evidence="3 4">
    <name type="scientific">Quercus lobata</name>
    <name type="common">Valley oak</name>
    <dbReference type="NCBI Taxonomy" id="97700"/>
    <lineage>
        <taxon>Eukaryota</taxon>
        <taxon>Viridiplantae</taxon>
        <taxon>Streptophyta</taxon>
        <taxon>Embryophyta</taxon>
        <taxon>Tracheophyta</taxon>
        <taxon>Spermatophyta</taxon>
        <taxon>Magnoliopsida</taxon>
        <taxon>eudicotyledons</taxon>
        <taxon>Gunneridae</taxon>
        <taxon>Pentapetalae</taxon>
        <taxon>rosids</taxon>
        <taxon>fabids</taxon>
        <taxon>Fagales</taxon>
        <taxon>Fagaceae</taxon>
        <taxon>Quercus</taxon>
    </lineage>
</organism>
<evidence type="ECO:0000313" key="4">
    <source>
        <dbReference type="Proteomes" id="UP000594261"/>
    </source>
</evidence>
<dbReference type="GO" id="GO:0003729">
    <property type="term" value="F:mRNA binding"/>
    <property type="evidence" value="ECO:0007669"/>
    <property type="project" value="TreeGrafter"/>
</dbReference>
<dbReference type="SUPFAM" id="SSF54928">
    <property type="entry name" value="RNA-binding domain, RBD"/>
    <property type="match status" value="1"/>
</dbReference>
<evidence type="ECO:0000313" key="3">
    <source>
        <dbReference type="EnsemblPlants" id="QL03p068462:mrna"/>
    </source>
</evidence>
<dbReference type="InterPro" id="IPR035979">
    <property type="entry name" value="RBD_domain_sf"/>
</dbReference>
<proteinExistence type="predicted"/>
<protein>
    <recommendedName>
        <fullName evidence="2">RRM domain-containing protein</fullName>
    </recommendedName>
</protein>
<dbReference type="InParanoid" id="A0A7N2LAF0"/>
<dbReference type="PANTHER" id="PTHR10693">
    <property type="entry name" value="RAS GTPASE-ACTIVATING PROTEIN-BINDING PROTEIN"/>
    <property type="match status" value="1"/>
</dbReference>
<dbReference type="PROSITE" id="PS50102">
    <property type="entry name" value="RRM"/>
    <property type="match status" value="1"/>
</dbReference>
<dbReference type="AlphaFoldDB" id="A0A7N2LAF0"/>
<evidence type="ECO:0000259" key="2">
    <source>
        <dbReference type="PROSITE" id="PS50102"/>
    </source>
</evidence>
<dbReference type="CDD" id="cd00590">
    <property type="entry name" value="RRM_SF"/>
    <property type="match status" value="1"/>
</dbReference>
<sequence length="209" mass="23664">MHYETMTDLERSVVILFENKRERECKLGLEAGHDRTPARVSRDCRGSSLVKDGKSLRRDSPHHDALHMWILMFYFVSCSTKIHAIFVPNLPTNATVEQLEAVFNNFGHIKHNGIQVRSSKQQGTCFGFVEFESASSMQSAIKLTMTEGGFLDGLVIEMITLGAVETSMVGILVEAVAMGRNEFERRGDFSKEVYKMIYKLQLKLKEVVL</sequence>
<dbReference type="GO" id="GO:1990904">
    <property type="term" value="C:ribonucleoprotein complex"/>
    <property type="evidence" value="ECO:0007669"/>
    <property type="project" value="TreeGrafter"/>
</dbReference>
<evidence type="ECO:0000256" key="1">
    <source>
        <dbReference type="PROSITE-ProRule" id="PRU00176"/>
    </source>
</evidence>